<gene>
    <name evidence="1" type="ORF">QAD02_009860</name>
</gene>
<protein>
    <submittedName>
        <fullName evidence="1">Uncharacterized protein</fullName>
    </submittedName>
</protein>
<reference evidence="1" key="1">
    <citation type="submission" date="2023-04" db="EMBL/GenBank/DDBJ databases">
        <title>A chromosome-level genome assembly of the parasitoid wasp Eretmocerus hayati.</title>
        <authorList>
            <person name="Zhong Y."/>
            <person name="Liu S."/>
            <person name="Liu Y."/>
        </authorList>
    </citation>
    <scope>NUCLEOTIDE SEQUENCE</scope>
    <source>
        <strain evidence="1">ZJU_SS_LIU_2023</strain>
    </source>
</reference>
<keyword evidence="2" id="KW-1185">Reference proteome</keyword>
<comment type="caution">
    <text evidence="1">The sequence shown here is derived from an EMBL/GenBank/DDBJ whole genome shotgun (WGS) entry which is preliminary data.</text>
</comment>
<organism evidence="1 2">
    <name type="scientific">Eretmocerus hayati</name>
    <dbReference type="NCBI Taxonomy" id="131215"/>
    <lineage>
        <taxon>Eukaryota</taxon>
        <taxon>Metazoa</taxon>
        <taxon>Ecdysozoa</taxon>
        <taxon>Arthropoda</taxon>
        <taxon>Hexapoda</taxon>
        <taxon>Insecta</taxon>
        <taxon>Pterygota</taxon>
        <taxon>Neoptera</taxon>
        <taxon>Endopterygota</taxon>
        <taxon>Hymenoptera</taxon>
        <taxon>Apocrita</taxon>
        <taxon>Proctotrupomorpha</taxon>
        <taxon>Chalcidoidea</taxon>
        <taxon>Aphelinidae</taxon>
        <taxon>Aphelininae</taxon>
        <taxon>Eretmocerus</taxon>
    </lineage>
</organism>
<dbReference type="EMBL" id="CM056744">
    <property type="protein sequence ID" value="KAJ8668197.1"/>
    <property type="molecule type" value="Genomic_DNA"/>
</dbReference>
<sequence>MPHLTESSPQMNKDLNKMFRELFIFAAELTCLFRNGVSVPMSNSYLNCDDGKDTSKADSKRMACEVFLGGSCNPTTWRTDIAIPTLQSLGITFYNPQVLHWSPDLVAKEYEAKKLARVLLFVFDDRTRNCVGMIEVAEFAATRKDSLVAVLRPYRQGQSICGETISNQEYCELMNGLLVLQYLMEKQRIPIFDSVSAALNCTSKIIHNSLNVQDLHSEGGIRPSRISLGQNGTDVTKLKEAFKSLDTHDTGMINLAEALVKLQNNGKYSIPSAELRNILNKADVHDKLMIDQLANIGEARGQLINFDQFRALANELSWRSKVNGVCYENWTNSVVADSDKRDLYIGALGKDLMWLESSAAPLVESMGLTVYRPSTNEYNTRVLPLELQRMKNSRLIMLVVPYHTRGMAIMALAAHLIGLRAKLVLCVQSLPEGISISGEKLTEQATKDYNRGRIYLSDMATRESVPVYEDISDALQHAIKILQNP</sequence>
<proteinExistence type="predicted"/>
<dbReference type="Proteomes" id="UP001239111">
    <property type="component" value="Chromosome 4"/>
</dbReference>
<evidence type="ECO:0000313" key="1">
    <source>
        <dbReference type="EMBL" id="KAJ8668197.1"/>
    </source>
</evidence>
<name>A0ACC2NAU4_9HYME</name>
<evidence type="ECO:0000313" key="2">
    <source>
        <dbReference type="Proteomes" id="UP001239111"/>
    </source>
</evidence>
<accession>A0ACC2NAU4</accession>